<evidence type="ECO:0000256" key="3">
    <source>
        <dbReference type="ARBA" id="ARBA00023163"/>
    </source>
</evidence>
<keyword evidence="2" id="KW-0238">DNA-binding</keyword>
<comment type="caution">
    <text evidence="5">The sequence shown here is derived from an EMBL/GenBank/DDBJ whole genome shotgun (WGS) entry which is preliminary data.</text>
</comment>
<protein>
    <submittedName>
        <fullName evidence="5">Glc operon transcriptional activator</fullName>
    </submittedName>
</protein>
<dbReference type="PANTHER" id="PTHR43537">
    <property type="entry name" value="TRANSCRIPTIONAL REGULATOR, GNTR FAMILY"/>
    <property type="match status" value="1"/>
</dbReference>
<evidence type="ECO:0000313" key="5">
    <source>
        <dbReference type="EMBL" id="OIR02402.1"/>
    </source>
</evidence>
<dbReference type="SUPFAM" id="SSF48008">
    <property type="entry name" value="GntR ligand-binding domain-like"/>
    <property type="match status" value="1"/>
</dbReference>
<dbReference type="GO" id="GO:0003700">
    <property type="term" value="F:DNA-binding transcription factor activity"/>
    <property type="evidence" value="ECO:0007669"/>
    <property type="project" value="InterPro"/>
</dbReference>
<dbReference type="CDD" id="cd07377">
    <property type="entry name" value="WHTH_GntR"/>
    <property type="match status" value="1"/>
</dbReference>
<evidence type="ECO:0000256" key="2">
    <source>
        <dbReference type="ARBA" id="ARBA00023125"/>
    </source>
</evidence>
<dbReference type="InterPro" id="IPR011711">
    <property type="entry name" value="GntR_C"/>
</dbReference>
<dbReference type="Gene3D" id="1.10.10.10">
    <property type="entry name" value="Winged helix-like DNA-binding domain superfamily/Winged helix DNA-binding domain"/>
    <property type="match status" value="1"/>
</dbReference>
<dbReference type="AlphaFoldDB" id="A0A1J5S2V1"/>
<dbReference type="InterPro" id="IPR036388">
    <property type="entry name" value="WH-like_DNA-bd_sf"/>
</dbReference>
<reference evidence="5" key="1">
    <citation type="submission" date="2016-10" db="EMBL/GenBank/DDBJ databases">
        <title>Sequence of Gallionella enrichment culture.</title>
        <authorList>
            <person name="Poehlein A."/>
            <person name="Muehling M."/>
            <person name="Daniel R."/>
        </authorList>
    </citation>
    <scope>NUCLEOTIDE SEQUENCE</scope>
</reference>
<dbReference type="PANTHER" id="PTHR43537:SF41">
    <property type="entry name" value="TRANSCRIPTIONAL REGULATORY PROTEIN"/>
    <property type="match status" value="1"/>
</dbReference>
<dbReference type="InterPro" id="IPR008920">
    <property type="entry name" value="TF_FadR/GntR_C"/>
</dbReference>
<proteinExistence type="predicted"/>
<sequence>MTDPMPLHKIAMPQINRVSASDHIADALRGAIVDGLIPVGEPLKQDEIAARFQVSKIPVREALKRLEAEGLVTFIQNRGAVVAIMSTEEIGEYLDIRAVLEGKAAELSAPNITPGTLELAADYLDKFRQETSPREWANLNWYFHATLYRDANRPILMTELRTLYNKLERYIRTLLALNHAETPKTHCEHAAILDAFARRDAKAAAELTRSHVLDGGATLIKHLNNHRRIGE</sequence>
<dbReference type="EMBL" id="MLJW01000075">
    <property type="protein sequence ID" value="OIR02402.1"/>
    <property type="molecule type" value="Genomic_DNA"/>
</dbReference>
<dbReference type="Gene3D" id="1.20.120.530">
    <property type="entry name" value="GntR ligand-binding domain-like"/>
    <property type="match status" value="1"/>
</dbReference>
<keyword evidence="3" id="KW-0804">Transcription</keyword>
<dbReference type="SMART" id="SM00895">
    <property type="entry name" value="FCD"/>
    <property type="match status" value="1"/>
</dbReference>
<dbReference type="SMART" id="SM00345">
    <property type="entry name" value="HTH_GNTR"/>
    <property type="match status" value="1"/>
</dbReference>
<evidence type="ECO:0000259" key="4">
    <source>
        <dbReference type="PROSITE" id="PS50949"/>
    </source>
</evidence>
<name>A0A1J5S2V1_9ZZZZ</name>
<dbReference type="SUPFAM" id="SSF46785">
    <property type="entry name" value="Winged helix' DNA-binding domain"/>
    <property type="match status" value="1"/>
</dbReference>
<keyword evidence="1" id="KW-0805">Transcription regulation</keyword>
<organism evidence="5">
    <name type="scientific">mine drainage metagenome</name>
    <dbReference type="NCBI Taxonomy" id="410659"/>
    <lineage>
        <taxon>unclassified sequences</taxon>
        <taxon>metagenomes</taxon>
        <taxon>ecological metagenomes</taxon>
    </lineage>
</organism>
<dbReference type="PROSITE" id="PS50949">
    <property type="entry name" value="HTH_GNTR"/>
    <property type="match status" value="1"/>
</dbReference>
<dbReference type="InterPro" id="IPR036390">
    <property type="entry name" value="WH_DNA-bd_sf"/>
</dbReference>
<dbReference type="Pfam" id="PF07729">
    <property type="entry name" value="FCD"/>
    <property type="match status" value="1"/>
</dbReference>
<feature type="domain" description="HTH gntR-type" evidence="4">
    <location>
        <begin position="18"/>
        <end position="85"/>
    </location>
</feature>
<accession>A0A1J5S2V1</accession>
<dbReference type="Pfam" id="PF00392">
    <property type="entry name" value="GntR"/>
    <property type="match status" value="1"/>
</dbReference>
<gene>
    <name evidence="5" type="primary">glcC_3</name>
    <name evidence="5" type="ORF">GALL_155600</name>
</gene>
<dbReference type="InterPro" id="IPR000524">
    <property type="entry name" value="Tscrpt_reg_HTH_GntR"/>
</dbReference>
<dbReference type="GO" id="GO:0003677">
    <property type="term" value="F:DNA binding"/>
    <property type="evidence" value="ECO:0007669"/>
    <property type="project" value="UniProtKB-KW"/>
</dbReference>
<evidence type="ECO:0000256" key="1">
    <source>
        <dbReference type="ARBA" id="ARBA00023015"/>
    </source>
</evidence>